<dbReference type="AlphaFoldDB" id="A0A561QRB0"/>
<gene>
    <name evidence="1" type="ORF">FHW37_104189</name>
</gene>
<dbReference type="EMBL" id="VIWP01000004">
    <property type="protein sequence ID" value="TWF52920.1"/>
    <property type="molecule type" value="Genomic_DNA"/>
</dbReference>
<keyword evidence="2" id="KW-1185">Reference proteome</keyword>
<protein>
    <submittedName>
        <fullName evidence="1">Uncharacterized protein</fullName>
    </submittedName>
</protein>
<sequence length="32" mass="3461">MRSGYSIRMEFCRLPLATINAVNAATDMEAGA</sequence>
<proteinExistence type="predicted"/>
<evidence type="ECO:0000313" key="1">
    <source>
        <dbReference type="EMBL" id="TWF52920.1"/>
    </source>
</evidence>
<organism evidence="1 2">
    <name type="scientific">Neorhizobium alkalisoli</name>
    <dbReference type="NCBI Taxonomy" id="528178"/>
    <lineage>
        <taxon>Bacteria</taxon>
        <taxon>Pseudomonadati</taxon>
        <taxon>Pseudomonadota</taxon>
        <taxon>Alphaproteobacteria</taxon>
        <taxon>Hyphomicrobiales</taxon>
        <taxon>Rhizobiaceae</taxon>
        <taxon>Rhizobium/Agrobacterium group</taxon>
        <taxon>Neorhizobium</taxon>
    </lineage>
</organism>
<accession>A0A561QRB0</accession>
<name>A0A561QRB0_9HYPH</name>
<reference evidence="1 2" key="1">
    <citation type="submission" date="2019-06" db="EMBL/GenBank/DDBJ databases">
        <title>Sorghum-associated microbial communities from plants grown in Nebraska, USA.</title>
        <authorList>
            <person name="Schachtman D."/>
        </authorList>
    </citation>
    <scope>NUCLEOTIDE SEQUENCE [LARGE SCALE GENOMIC DNA]</scope>
    <source>
        <strain evidence="1 2">1225</strain>
    </source>
</reference>
<comment type="caution">
    <text evidence="1">The sequence shown here is derived from an EMBL/GenBank/DDBJ whole genome shotgun (WGS) entry which is preliminary data.</text>
</comment>
<dbReference type="Proteomes" id="UP000320653">
    <property type="component" value="Unassembled WGS sequence"/>
</dbReference>
<evidence type="ECO:0000313" key="2">
    <source>
        <dbReference type="Proteomes" id="UP000320653"/>
    </source>
</evidence>